<dbReference type="EMBL" id="OW240921">
    <property type="protein sequence ID" value="CAH2318593.1"/>
    <property type="molecule type" value="Genomic_DNA"/>
</dbReference>
<dbReference type="PANTHER" id="PTHR15427:SF18">
    <property type="entry name" value="COMPLEMENT C1Q SUBCOMPONENT SUBUNIT B"/>
    <property type="match status" value="1"/>
</dbReference>
<feature type="region of interest" description="Disordered" evidence="5">
    <location>
        <begin position="19"/>
        <end position="89"/>
    </location>
</feature>
<keyword evidence="3 6" id="KW-0732">Signal</keyword>
<dbReference type="Proteomes" id="UP001295444">
    <property type="component" value="Chromosome 10"/>
</dbReference>
<evidence type="ECO:0000256" key="6">
    <source>
        <dbReference type="SAM" id="SignalP"/>
    </source>
</evidence>
<evidence type="ECO:0000313" key="9">
    <source>
        <dbReference type="Proteomes" id="UP001295444"/>
    </source>
</evidence>
<feature type="chain" id="PRO_5042440496" evidence="6">
    <location>
        <begin position="18"/>
        <end position="235"/>
    </location>
</feature>
<accession>A0AAD1T3W0</accession>
<dbReference type="Gene3D" id="2.60.120.40">
    <property type="match status" value="1"/>
</dbReference>
<proteinExistence type="predicted"/>
<evidence type="ECO:0000256" key="4">
    <source>
        <dbReference type="ARBA" id="ARBA00023119"/>
    </source>
</evidence>
<organism evidence="8 9">
    <name type="scientific">Pelobates cultripes</name>
    <name type="common">Western spadefoot toad</name>
    <dbReference type="NCBI Taxonomy" id="61616"/>
    <lineage>
        <taxon>Eukaryota</taxon>
        <taxon>Metazoa</taxon>
        <taxon>Chordata</taxon>
        <taxon>Craniata</taxon>
        <taxon>Vertebrata</taxon>
        <taxon>Euteleostomi</taxon>
        <taxon>Amphibia</taxon>
        <taxon>Batrachia</taxon>
        <taxon>Anura</taxon>
        <taxon>Pelobatoidea</taxon>
        <taxon>Pelobatidae</taxon>
        <taxon>Pelobates</taxon>
    </lineage>
</organism>
<feature type="compositionally biased region" description="Low complexity" evidence="5">
    <location>
        <begin position="64"/>
        <end position="89"/>
    </location>
</feature>
<name>A0AAD1T3W0_PELCU</name>
<dbReference type="EMBL" id="OW240921">
    <property type="protein sequence ID" value="CAH2318594.1"/>
    <property type="molecule type" value="Genomic_DNA"/>
</dbReference>
<dbReference type="SUPFAM" id="SSF49842">
    <property type="entry name" value="TNF-like"/>
    <property type="match status" value="1"/>
</dbReference>
<dbReference type="PRINTS" id="PR00007">
    <property type="entry name" value="COMPLEMNTC1Q"/>
</dbReference>
<dbReference type="InterPro" id="IPR001073">
    <property type="entry name" value="C1q_dom"/>
</dbReference>
<keyword evidence="9" id="KW-1185">Reference proteome</keyword>
<evidence type="ECO:0000256" key="3">
    <source>
        <dbReference type="ARBA" id="ARBA00022729"/>
    </source>
</evidence>
<gene>
    <name evidence="8" type="ORF">PECUL_23A039756</name>
</gene>
<comment type="subcellular location">
    <subcellularLocation>
        <location evidence="1">Secreted</location>
    </subcellularLocation>
</comment>
<evidence type="ECO:0000259" key="7">
    <source>
        <dbReference type="PROSITE" id="PS50871"/>
    </source>
</evidence>
<sequence>MAFGLFLVFLSIPLVTSQSCSQGLHGIPGVPGPDGPDGRDGEKGEMGLPGTYEGWNIDVHVGDPGLPGNPGKVGPKGPVGDKGVPGPQGQKGMMGDSGEYMKTSLSAFSVLRQSTIFPRKEQAIRFDKIAASAGSHYDTRVGKFQCQIPGIYYFTYHASSRGNLCLNIFKGKGKGIRVVGFCDQVHNAFQVTTGGVVLQLKKDESVWLEPTEKNSLLGTEGADSVFTGFLLFSDA</sequence>
<keyword evidence="2" id="KW-0964">Secreted</keyword>
<reference evidence="8" key="1">
    <citation type="submission" date="2022-03" db="EMBL/GenBank/DDBJ databases">
        <authorList>
            <person name="Alioto T."/>
            <person name="Alioto T."/>
            <person name="Gomez Garrido J."/>
        </authorList>
    </citation>
    <scope>NUCLEOTIDE SEQUENCE</scope>
</reference>
<feature type="signal peptide" evidence="6">
    <location>
        <begin position="1"/>
        <end position="17"/>
    </location>
</feature>
<evidence type="ECO:0000256" key="1">
    <source>
        <dbReference type="ARBA" id="ARBA00004613"/>
    </source>
</evidence>
<dbReference type="Pfam" id="PF00386">
    <property type="entry name" value="C1q"/>
    <property type="match status" value="1"/>
</dbReference>
<protein>
    <submittedName>
        <fullName evidence="8">Complement C1q subcomponent subunit B</fullName>
    </submittedName>
</protein>
<evidence type="ECO:0000256" key="2">
    <source>
        <dbReference type="ARBA" id="ARBA00022525"/>
    </source>
</evidence>
<feature type="domain" description="C1q" evidence="7">
    <location>
        <begin position="101"/>
        <end position="235"/>
    </location>
</feature>
<evidence type="ECO:0000256" key="5">
    <source>
        <dbReference type="SAM" id="MobiDB-lite"/>
    </source>
</evidence>
<dbReference type="InterPro" id="IPR008160">
    <property type="entry name" value="Collagen"/>
</dbReference>
<dbReference type="FunFam" id="2.60.120.40:FF:000001">
    <property type="entry name" value="Complement C1q B chain"/>
    <property type="match status" value="1"/>
</dbReference>
<feature type="compositionally biased region" description="Basic and acidic residues" evidence="5">
    <location>
        <begin position="36"/>
        <end position="45"/>
    </location>
</feature>
<keyword evidence="4" id="KW-0176">Collagen</keyword>
<dbReference type="GO" id="GO:0005576">
    <property type="term" value="C:extracellular region"/>
    <property type="evidence" value="ECO:0007669"/>
    <property type="project" value="UniProtKB-SubCell"/>
</dbReference>
<dbReference type="InterPro" id="IPR050392">
    <property type="entry name" value="Collagen/C1q_domain"/>
</dbReference>
<dbReference type="PROSITE" id="PS50871">
    <property type="entry name" value="C1Q"/>
    <property type="match status" value="1"/>
</dbReference>
<dbReference type="AlphaFoldDB" id="A0AAD1T3W0"/>
<evidence type="ECO:0000313" key="8">
    <source>
        <dbReference type="EMBL" id="CAH2318594.1"/>
    </source>
</evidence>
<dbReference type="SMART" id="SM00110">
    <property type="entry name" value="C1Q"/>
    <property type="match status" value="1"/>
</dbReference>
<dbReference type="GO" id="GO:0005581">
    <property type="term" value="C:collagen trimer"/>
    <property type="evidence" value="ECO:0007669"/>
    <property type="project" value="UniProtKB-KW"/>
</dbReference>
<dbReference type="PANTHER" id="PTHR15427">
    <property type="entry name" value="EMILIN ELASTIN MICROFIBRIL INTERFACE-LOCATED PROTEIN ELASTIN MICROFIBRIL INTERFACER"/>
    <property type="match status" value="1"/>
</dbReference>
<dbReference type="InterPro" id="IPR008983">
    <property type="entry name" value="Tumour_necrosis_fac-like_dom"/>
</dbReference>
<dbReference type="Pfam" id="PF01391">
    <property type="entry name" value="Collagen"/>
    <property type="match status" value="1"/>
</dbReference>
<dbReference type="EMBL" id="OW240921">
    <property type="protein sequence ID" value="CAH2318592.1"/>
    <property type="molecule type" value="Genomic_DNA"/>
</dbReference>